<sequence length="168" mass="18848">MIINTHYPQVPLATSNVATDLARVDNHQKPPIIPPQEPAKGHQERSLNQQNERASTYIIAEKKQQQEQTKRQQQNVTQQSVDPKVIASTSIRAQIVRVIANQTPALHRKDIQLKTQAATTKTTAEPRQRQPINSGVPTATYQQFGLQVGKFYQQQSAPNIESQLQILA</sequence>
<dbReference type="OrthoDB" id="6402406at2"/>
<dbReference type="EMBL" id="CP034015">
    <property type="protein sequence ID" value="AZG71301.1"/>
    <property type="molecule type" value="Genomic_DNA"/>
</dbReference>
<reference evidence="3" key="1">
    <citation type="submission" date="2018-11" db="EMBL/GenBank/DDBJ databases">
        <title>Shewanella sp. M2.</title>
        <authorList>
            <person name="Hwang Y.J."/>
            <person name="Hwang C.Y."/>
        </authorList>
    </citation>
    <scope>NUCLEOTIDE SEQUENCE [LARGE SCALE GENOMIC DNA]</scope>
    <source>
        <strain evidence="3">LMG 19866</strain>
    </source>
</reference>
<gene>
    <name evidence="2" type="ORF">EGC82_00070</name>
</gene>
<dbReference type="Proteomes" id="UP000278035">
    <property type="component" value="Chromosome"/>
</dbReference>
<feature type="region of interest" description="Disordered" evidence="1">
    <location>
        <begin position="27"/>
        <end position="50"/>
    </location>
</feature>
<evidence type="ECO:0000313" key="2">
    <source>
        <dbReference type="EMBL" id="AZG71301.1"/>
    </source>
</evidence>
<dbReference type="RefSeq" id="WP_124728955.1">
    <property type="nucleotide sequence ID" value="NZ_CBCSKC010000002.1"/>
</dbReference>
<name>A0A3G8LP43_9GAMM</name>
<dbReference type="AlphaFoldDB" id="A0A3G8LP43"/>
<keyword evidence="3" id="KW-1185">Reference proteome</keyword>
<evidence type="ECO:0000313" key="3">
    <source>
        <dbReference type="Proteomes" id="UP000278035"/>
    </source>
</evidence>
<protein>
    <submittedName>
        <fullName evidence="2">Uncharacterized protein</fullName>
    </submittedName>
</protein>
<organism evidence="2 3">
    <name type="scientific">Shewanella livingstonensis</name>
    <dbReference type="NCBI Taxonomy" id="150120"/>
    <lineage>
        <taxon>Bacteria</taxon>
        <taxon>Pseudomonadati</taxon>
        <taxon>Pseudomonadota</taxon>
        <taxon>Gammaproteobacteria</taxon>
        <taxon>Alteromonadales</taxon>
        <taxon>Shewanellaceae</taxon>
        <taxon>Shewanella</taxon>
    </lineage>
</organism>
<dbReference type="KEGG" id="slj:EGC82_00070"/>
<accession>A0A3G8LP43</accession>
<evidence type="ECO:0000256" key="1">
    <source>
        <dbReference type="SAM" id="MobiDB-lite"/>
    </source>
</evidence>
<proteinExistence type="predicted"/>